<feature type="signal peptide" evidence="1">
    <location>
        <begin position="1"/>
        <end position="20"/>
    </location>
</feature>
<feature type="chain" id="PRO_5045715461" description="DUF1838 domain-containing protein" evidence="1">
    <location>
        <begin position="21"/>
        <end position="305"/>
    </location>
</feature>
<dbReference type="Proteomes" id="UP001161391">
    <property type="component" value="Unassembled WGS sequence"/>
</dbReference>
<evidence type="ECO:0000256" key="1">
    <source>
        <dbReference type="SAM" id="SignalP"/>
    </source>
</evidence>
<dbReference type="EMBL" id="BSNK01000001">
    <property type="protein sequence ID" value="GLQ22849.1"/>
    <property type="molecule type" value="Genomic_DNA"/>
</dbReference>
<keyword evidence="3" id="KW-1185">Reference proteome</keyword>
<proteinExistence type="predicted"/>
<evidence type="ECO:0008006" key="4">
    <source>
        <dbReference type="Google" id="ProtNLM"/>
    </source>
</evidence>
<evidence type="ECO:0000313" key="3">
    <source>
        <dbReference type="Proteomes" id="UP001161391"/>
    </source>
</evidence>
<reference evidence="2" key="2">
    <citation type="submission" date="2023-01" db="EMBL/GenBank/DDBJ databases">
        <title>Draft genome sequence of Algimonas ampicilliniresistens strain NBRC 108219.</title>
        <authorList>
            <person name="Sun Q."/>
            <person name="Mori K."/>
        </authorList>
    </citation>
    <scope>NUCLEOTIDE SEQUENCE</scope>
    <source>
        <strain evidence="2">NBRC 108219</strain>
    </source>
</reference>
<protein>
    <recommendedName>
        <fullName evidence="4">DUF1838 domain-containing protein</fullName>
    </recommendedName>
</protein>
<comment type="caution">
    <text evidence="2">The sequence shown here is derived from an EMBL/GenBank/DDBJ whole genome shotgun (WGS) entry which is preliminary data.</text>
</comment>
<organism evidence="2 3">
    <name type="scientific">Algimonas ampicilliniresistens</name>
    <dbReference type="NCBI Taxonomy" id="1298735"/>
    <lineage>
        <taxon>Bacteria</taxon>
        <taxon>Pseudomonadati</taxon>
        <taxon>Pseudomonadota</taxon>
        <taxon>Alphaproteobacteria</taxon>
        <taxon>Maricaulales</taxon>
        <taxon>Robiginitomaculaceae</taxon>
        <taxon>Algimonas</taxon>
    </lineage>
</organism>
<dbReference type="InterPro" id="IPR014990">
    <property type="entry name" value="DUF1838"/>
</dbReference>
<accession>A0ABQ5V5N7</accession>
<gene>
    <name evidence="2" type="ORF">GCM10007853_07230</name>
</gene>
<dbReference type="RefSeq" id="WP_284387647.1">
    <property type="nucleotide sequence ID" value="NZ_BSNK01000001.1"/>
</dbReference>
<keyword evidence="1" id="KW-0732">Signal</keyword>
<sequence length="305" mass="34279">MKKLLLAAAAALALGGVASAQTMTMPDGAVKDGVIDLTTPEGVMMANRKVQCSTIDEKPITYYWHGQAYSRRMGERDKKLFDVEGMNIRQCGAVNDAERGMGYKLVSREILLYKDSKTGEVLKTWDNPWTGETLEVMHVANDPVNFTSYMNNRDGSPGAFRGDIMGNHFQMNSTFPLWYPNPLASDYQAEIGGTYHATEMFNFLGRVDELTDPTVDTAPIAVGWARMSDWLPWMKMNGREGIIYMHTAGLKLDSFDDLSDTMKAEIAMHYPKYTAPPPVSDPRKNMTSWKYYKAVREGEEILPER</sequence>
<name>A0ABQ5V5N7_9PROT</name>
<evidence type="ECO:0000313" key="2">
    <source>
        <dbReference type="EMBL" id="GLQ22849.1"/>
    </source>
</evidence>
<reference evidence="2" key="1">
    <citation type="journal article" date="2014" name="Int. J. Syst. Evol. Microbiol.">
        <title>Complete genome of a new Firmicutes species belonging to the dominant human colonic microbiota ('Ruminococcus bicirculans') reveals two chromosomes and a selective capacity to utilize plant glucans.</title>
        <authorList>
            <consortium name="NISC Comparative Sequencing Program"/>
            <person name="Wegmann U."/>
            <person name="Louis P."/>
            <person name="Goesmann A."/>
            <person name="Henrissat B."/>
            <person name="Duncan S.H."/>
            <person name="Flint H.J."/>
        </authorList>
    </citation>
    <scope>NUCLEOTIDE SEQUENCE</scope>
    <source>
        <strain evidence="2">NBRC 108219</strain>
    </source>
</reference>
<dbReference type="Pfam" id="PF08894">
    <property type="entry name" value="DUF1838"/>
    <property type="match status" value="1"/>
</dbReference>